<keyword evidence="6" id="KW-1185">Reference proteome</keyword>
<dbReference type="AlphaFoldDB" id="A0A6L5XGX4"/>
<dbReference type="EMBL" id="VULT01000030">
    <property type="protein sequence ID" value="MSS18702.1"/>
    <property type="molecule type" value="Genomic_DNA"/>
</dbReference>
<reference evidence="5 6" key="1">
    <citation type="submission" date="2019-08" db="EMBL/GenBank/DDBJ databases">
        <title>In-depth cultivation of the pig gut microbiome towards novel bacterial diversity and tailored functional studies.</title>
        <authorList>
            <person name="Wylensek D."/>
            <person name="Hitch T.C.A."/>
            <person name="Clavel T."/>
        </authorList>
    </citation>
    <scope>NUCLEOTIDE SEQUENCE [LARGE SCALE GENOMIC DNA]</scope>
    <source>
        <strain evidence="5 6">Oil-RF-744-WCA-WT-10</strain>
    </source>
</reference>
<evidence type="ECO:0000256" key="3">
    <source>
        <dbReference type="ARBA" id="ARBA00022777"/>
    </source>
</evidence>
<evidence type="ECO:0000313" key="6">
    <source>
        <dbReference type="Proteomes" id="UP000483362"/>
    </source>
</evidence>
<dbReference type="PIRSF" id="PIRSF006078">
    <property type="entry name" value="GlxK"/>
    <property type="match status" value="1"/>
</dbReference>
<proteinExistence type="inferred from homology"/>
<dbReference type="PANTHER" id="PTHR21599">
    <property type="entry name" value="GLYCERATE KINASE"/>
    <property type="match status" value="1"/>
</dbReference>
<dbReference type="GO" id="GO:0031388">
    <property type="term" value="P:organic acid phosphorylation"/>
    <property type="evidence" value="ECO:0007669"/>
    <property type="project" value="UniProtKB-UniRule"/>
</dbReference>
<dbReference type="SUPFAM" id="SSF110738">
    <property type="entry name" value="Glycerate kinase I"/>
    <property type="match status" value="1"/>
</dbReference>
<evidence type="ECO:0000256" key="4">
    <source>
        <dbReference type="PIRNR" id="PIRNR006078"/>
    </source>
</evidence>
<dbReference type="NCBIfam" id="TIGR00045">
    <property type="entry name" value="glycerate kinase"/>
    <property type="match status" value="1"/>
</dbReference>
<dbReference type="InterPro" id="IPR004381">
    <property type="entry name" value="Glycerate_kinase"/>
</dbReference>
<dbReference type="PANTHER" id="PTHR21599:SF0">
    <property type="entry name" value="GLYCERATE KINASE"/>
    <property type="match status" value="1"/>
</dbReference>
<name>A0A6L5XGX4_9BACT</name>
<dbReference type="Gene3D" id="3.90.1510.10">
    <property type="entry name" value="Glycerate kinase, domain 2"/>
    <property type="match status" value="1"/>
</dbReference>
<dbReference type="RefSeq" id="WP_154328135.1">
    <property type="nucleotide sequence ID" value="NZ_CP045696.1"/>
</dbReference>
<organism evidence="5 6">
    <name type="scientific">Sodaliphilus pleomorphus</name>
    <dbReference type="NCBI Taxonomy" id="2606626"/>
    <lineage>
        <taxon>Bacteria</taxon>
        <taxon>Pseudomonadati</taxon>
        <taxon>Bacteroidota</taxon>
        <taxon>Bacteroidia</taxon>
        <taxon>Bacteroidales</taxon>
        <taxon>Muribaculaceae</taxon>
        <taxon>Sodaliphilus</taxon>
    </lineage>
</organism>
<evidence type="ECO:0000256" key="2">
    <source>
        <dbReference type="ARBA" id="ARBA00022679"/>
    </source>
</evidence>
<accession>A0A6L5XGX4</accession>
<keyword evidence="3 4" id="KW-0418">Kinase</keyword>
<gene>
    <name evidence="5" type="ORF">FYJ29_13185</name>
</gene>
<dbReference type="InterPro" id="IPR036129">
    <property type="entry name" value="Glycerate_kinase_sf"/>
</dbReference>
<evidence type="ECO:0000256" key="1">
    <source>
        <dbReference type="ARBA" id="ARBA00006284"/>
    </source>
</evidence>
<dbReference type="Gene3D" id="3.40.50.10350">
    <property type="entry name" value="Glycerate kinase, domain 1"/>
    <property type="match status" value="1"/>
</dbReference>
<comment type="similarity">
    <text evidence="1 4">Belongs to the glycerate kinase type-1 family.</text>
</comment>
<dbReference type="Proteomes" id="UP000483362">
    <property type="component" value="Unassembled WGS sequence"/>
</dbReference>
<protein>
    <submittedName>
        <fullName evidence="5">Glycerate kinase</fullName>
    </submittedName>
</protein>
<dbReference type="Pfam" id="PF02595">
    <property type="entry name" value="Gly_kinase"/>
    <property type="match status" value="1"/>
</dbReference>
<dbReference type="InterPro" id="IPR018197">
    <property type="entry name" value="Glycerate_kinase_RE-like"/>
</dbReference>
<keyword evidence="2 4" id="KW-0808">Transferase</keyword>
<dbReference type="GO" id="GO:0008887">
    <property type="term" value="F:glycerate kinase activity"/>
    <property type="evidence" value="ECO:0007669"/>
    <property type="project" value="UniProtKB-UniRule"/>
</dbReference>
<comment type="caution">
    <text evidence="5">The sequence shown here is derived from an EMBL/GenBank/DDBJ whole genome shotgun (WGS) entry which is preliminary data.</text>
</comment>
<dbReference type="InterPro" id="IPR018193">
    <property type="entry name" value="Glyc_kinase_flavodox-like_fold"/>
</dbReference>
<evidence type="ECO:0000313" key="5">
    <source>
        <dbReference type="EMBL" id="MSS18702.1"/>
    </source>
</evidence>
<sequence>MCKIILAFDKFKGSATSREIAQAAQQGIARTVPGAHVTALPVADGGEGTVEAIASSLPQARTQTVRVCAPLPGLPPVEAQYIVDETSHTAVMELSAASGLTLVPRAQRNVMQASTRGTGMMIAHAIMQEGCRHIVVGLGGSATTDCATGLLSALGFDFLDAQGHSVAPCGAGLASIDSIDSSKVPAQVRHTRFTIFADVDNPLLGPEGAACTFAPQKGATPRQVELLEAGARNLARLMPAGTASRPGAGAAGGTGAGMMAWLDCEMLPGAQAVLDFLKFDEKIKGASLIITGEGRIDAQTAMGKTPAAVLKAGHRQGTPVVALCGTLDTGFDVDTLGFDAVLPIVAGPTTLAQAIDRDTCLRNVERTVAQVMKLLKLTI</sequence>